<protein>
    <submittedName>
        <fullName evidence="2">Uncharacterized protein</fullName>
    </submittedName>
</protein>
<evidence type="ECO:0000313" key="3">
    <source>
        <dbReference type="Proteomes" id="UP001497382"/>
    </source>
</evidence>
<sequence length="46" mass="4907">MCGVLKDYLPHCCAPRSPLTLMIIGFGIPALLNIVLAAIASDEYSD</sequence>
<accession>A0AAV2A0P6</accession>
<evidence type="ECO:0000256" key="1">
    <source>
        <dbReference type="SAM" id="Phobius"/>
    </source>
</evidence>
<dbReference type="Proteomes" id="UP001497382">
    <property type="component" value="Unassembled WGS sequence"/>
</dbReference>
<keyword evidence="1" id="KW-0472">Membrane</keyword>
<keyword evidence="3" id="KW-1185">Reference proteome</keyword>
<gene>
    <name evidence="2" type="ORF">LARSCL_LOCUS9297</name>
</gene>
<dbReference type="AlphaFoldDB" id="A0AAV2A0P6"/>
<feature type="non-terminal residue" evidence="2">
    <location>
        <position position="46"/>
    </location>
</feature>
<reference evidence="2 3" key="1">
    <citation type="submission" date="2024-04" db="EMBL/GenBank/DDBJ databases">
        <authorList>
            <person name="Rising A."/>
            <person name="Reimegard J."/>
            <person name="Sonavane S."/>
            <person name="Akerstrom W."/>
            <person name="Nylinder S."/>
            <person name="Hedman E."/>
            <person name="Kallberg Y."/>
        </authorList>
    </citation>
    <scope>NUCLEOTIDE SEQUENCE [LARGE SCALE GENOMIC DNA]</scope>
</reference>
<feature type="transmembrane region" description="Helical" evidence="1">
    <location>
        <begin position="21"/>
        <end position="40"/>
    </location>
</feature>
<keyword evidence="1" id="KW-1133">Transmembrane helix</keyword>
<dbReference type="EMBL" id="CAXIEN010000103">
    <property type="protein sequence ID" value="CAL1277584.1"/>
    <property type="molecule type" value="Genomic_DNA"/>
</dbReference>
<comment type="caution">
    <text evidence="2">The sequence shown here is derived from an EMBL/GenBank/DDBJ whole genome shotgun (WGS) entry which is preliminary data.</text>
</comment>
<organism evidence="2 3">
    <name type="scientific">Larinioides sclopetarius</name>
    <dbReference type="NCBI Taxonomy" id="280406"/>
    <lineage>
        <taxon>Eukaryota</taxon>
        <taxon>Metazoa</taxon>
        <taxon>Ecdysozoa</taxon>
        <taxon>Arthropoda</taxon>
        <taxon>Chelicerata</taxon>
        <taxon>Arachnida</taxon>
        <taxon>Araneae</taxon>
        <taxon>Araneomorphae</taxon>
        <taxon>Entelegynae</taxon>
        <taxon>Araneoidea</taxon>
        <taxon>Araneidae</taxon>
        <taxon>Larinioides</taxon>
    </lineage>
</organism>
<name>A0AAV2A0P6_9ARAC</name>
<keyword evidence="1" id="KW-0812">Transmembrane</keyword>
<proteinExistence type="predicted"/>
<evidence type="ECO:0000313" key="2">
    <source>
        <dbReference type="EMBL" id="CAL1277584.1"/>
    </source>
</evidence>